<keyword evidence="2" id="KW-1133">Transmembrane helix</keyword>
<gene>
    <name evidence="4" type="ORF">LHJ74_31815</name>
</gene>
<feature type="transmembrane region" description="Helical" evidence="2">
    <location>
        <begin position="357"/>
        <end position="377"/>
    </location>
</feature>
<name>A0ABT2K2Q1_9ACTN</name>
<dbReference type="Proteomes" id="UP001156389">
    <property type="component" value="Unassembled WGS sequence"/>
</dbReference>
<comment type="caution">
    <text evidence="4">The sequence shown here is derived from an EMBL/GenBank/DDBJ whole genome shotgun (WGS) entry which is preliminary data.</text>
</comment>
<dbReference type="RefSeq" id="WP_260221781.1">
    <property type="nucleotide sequence ID" value="NZ_JAJAGO010000021.1"/>
</dbReference>
<keyword evidence="2" id="KW-0472">Membrane</keyword>
<feature type="compositionally biased region" description="Basic and acidic residues" evidence="1">
    <location>
        <begin position="40"/>
        <end position="53"/>
    </location>
</feature>
<feature type="compositionally biased region" description="Low complexity" evidence="1">
    <location>
        <begin position="141"/>
        <end position="156"/>
    </location>
</feature>
<feature type="region of interest" description="Disordered" evidence="1">
    <location>
        <begin position="1"/>
        <end position="173"/>
    </location>
</feature>
<keyword evidence="5" id="KW-1185">Reference proteome</keyword>
<reference evidence="4 5" key="1">
    <citation type="submission" date="2021-10" db="EMBL/GenBank/DDBJ databases">
        <title>Streptomyces gossypii sp. nov., isolated from soil collected from cotton field.</title>
        <authorList>
            <person name="Ge X."/>
            <person name="Chen X."/>
            <person name="Liu W."/>
        </authorList>
    </citation>
    <scope>NUCLEOTIDE SEQUENCE [LARGE SCALE GENOMIC DNA]</scope>
    <source>
        <strain evidence="4 5">N2-109</strain>
    </source>
</reference>
<sequence length="379" mass="38666">MTSEQKAQRGAVRGKDDDGAVRAARGGPATRGEGSPDAARASRAEGGAERRSGADGGADGRSGEAGRTARREAGAGAAGNGAEGADGDGGSGRSGEAGRKPGGARKGAAAQDEGSARAAGKSAGKSAGKKDGRGSGGSGREAGAAQRGAGDAAAAKRTSRGKGGGGEQEPTYADRCFRSPSAVASGVALLALAGWLGFDAVLNGSGRTPWVTLCGLLFFAPAVTAYTLRPAVFAGKERLRVRNPMRTITVPWTSVESLQAGYTSEVIADGTKYQLWSIPVSLRARKGVHRHNERVQAGQPPRNGFMGFGKQAVVSEADMSEQRAASDQAIDELRELALRHGEDGEAPCTPGPVAVRWAYELMIPTLLGAIGLLVLYLTR</sequence>
<feature type="compositionally biased region" description="Basic and acidic residues" evidence="1">
    <location>
        <begin position="61"/>
        <end position="73"/>
    </location>
</feature>
<feature type="compositionally biased region" description="Low complexity" evidence="1">
    <location>
        <begin position="106"/>
        <end position="126"/>
    </location>
</feature>
<evidence type="ECO:0000259" key="3">
    <source>
        <dbReference type="Pfam" id="PF10756"/>
    </source>
</evidence>
<evidence type="ECO:0000256" key="1">
    <source>
        <dbReference type="SAM" id="MobiDB-lite"/>
    </source>
</evidence>
<feature type="transmembrane region" description="Helical" evidence="2">
    <location>
        <begin position="181"/>
        <end position="198"/>
    </location>
</feature>
<proteinExistence type="predicted"/>
<feature type="compositionally biased region" description="Gly residues" evidence="1">
    <location>
        <begin position="76"/>
        <end position="105"/>
    </location>
</feature>
<evidence type="ECO:0000313" key="5">
    <source>
        <dbReference type="Proteomes" id="UP001156389"/>
    </source>
</evidence>
<dbReference type="EMBL" id="JAJAGO010000021">
    <property type="protein sequence ID" value="MCT2594442.1"/>
    <property type="molecule type" value="Genomic_DNA"/>
</dbReference>
<protein>
    <submittedName>
        <fullName evidence="4">PH domain-containing protein</fullName>
    </submittedName>
</protein>
<dbReference type="Pfam" id="PF10756">
    <property type="entry name" value="bPH_6"/>
    <property type="match status" value="1"/>
</dbReference>
<dbReference type="InterPro" id="IPR019692">
    <property type="entry name" value="CFP-6_PH"/>
</dbReference>
<organism evidence="4 5">
    <name type="scientific">Streptomyces gossypii</name>
    <dbReference type="NCBI Taxonomy" id="2883101"/>
    <lineage>
        <taxon>Bacteria</taxon>
        <taxon>Bacillati</taxon>
        <taxon>Actinomycetota</taxon>
        <taxon>Actinomycetes</taxon>
        <taxon>Kitasatosporales</taxon>
        <taxon>Streptomycetaceae</taxon>
        <taxon>Streptomyces</taxon>
    </lineage>
</organism>
<feature type="transmembrane region" description="Helical" evidence="2">
    <location>
        <begin position="210"/>
        <end position="228"/>
    </location>
</feature>
<evidence type="ECO:0000313" key="4">
    <source>
        <dbReference type="EMBL" id="MCT2594442.1"/>
    </source>
</evidence>
<accession>A0ABT2K2Q1</accession>
<keyword evidence="2" id="KW-0812">Transmembrane</keyword>
<feature type="domain" description="Low molecular weight protein antigen 6 PH" evidence="3">
    <location>
        <begin position="229"/>
        <end position="301"/>
    </location>
</feature>
<evidence type="ECO:0000256" key="2">
    <source>
        <dbReference type="SAM" id="Phobius"/>
    </source>
</evidence>